<keyword evidence="3" id="KW-1185">Reference proteome</keyword>
<evidence type="ECO:0000259" key="1">
    <source>
        <dbReference type="SMART" id="SM00587"/>
    </source>
</evidence>
<sequence>MVNAEKILNELLQTVIEDEGLENPEITIKPFSTEGANYSSTLHLITINSQGREDLELFAKVGSVGEQMRAAVDADRFYETERFFYLELRKIYERLQNRIPEEERLVFPKFYACRDTYLEDTMIIENLAAKGYTCYDRFKPVTWEYAAAAVGELAKLHALSYAFAEDDPELFHKVATDRPMRFPGPEDHMKTIWEKSTSDGVNMVPDAFKARLTKFFESHAEPETFGKYYISPRRPVLVHGDYRASNLMHKYKNGNVESLIPVDYQTLHCGSPISDLLYFIFNGTDAEFREHHYGRLIDHYYATFAGYLLKLNLDPEELYPREHFDEDYKRYLPYGLLLAVFLLPLVLVDVADVPSMGDLTDMESFIFKANDLYADRFNGIVQDFVDWGVI</sequence>
<proteinExistence type="predicted"/>
<evidence type="ECO:0000313" key="2">
    <source>
        <dbReference type="EMBL" id="GBP67868.1"/>
    </source>
</evidence>
<dbReference type="InterPro" id="IPR015897">
    <property type="entry name" value="CHK_kinase-like"/>
</dbReference>
<organism evidence="2 3">
    <name type="scientific">Eumeta variegata</name>
    <name type="common">Bagworm moth</name>
    <name type="synonym">Eumeta japonica</name>
    <dbReference type="NCBI Taxonomy" id="151549"/>
    <lineage>
        <taxon>Eukaryota</taxon>
        <taxon>Metazoa</taxon>
        <taxon>Ecdysozoa</taxon>
        <taxon>Arthropoda</taxon>
        <taxon>Hexapoda</taxon>
        <taxon>Insecta</taxon>
        <taxon>Pterygota</taxon>
        <taxon>Neoptera</taxon>
        <taxon>Endopterygota</taxon>
        <taxon>Lepidoptera</taxon>
        <taxon>Glossata</taxon>
        <taxon>Ditrysia</taxon>
        <taxon>Tineoidea</taxon>
        <taxon>Psychidae</taxon>
        <taxon>Oiketicinae</taxon>
        <taxon>Eumeta</taxon>
    </lineage>
</organism>
<dbReference type="Proteomes" id="UP000299102">
    <property type="component" value="Unassembled WGS sequence"/>
</dbReference>
<dbReference type="Gene3D" id="3.90.1200.10">
    <property type="match status" value="1"/>
</dbReference>
<dbReference type="InterPro" id="IPR004119">
    <property type="entry name" value="EcKL"/>
</dbReference>
<dbReference type="InterPro" id="IPR011009">
    <property type="entry name" value="Kinase-like_dom_sf"/>
</dbReference>
<accession>A0A4C1XWA5</accession>
<dbReference type="EMBL" id="BGZK01000994">
    <property type="protein sequence ID" value="GBP67868.1"/>
    <property type="molecule type" value="Genomic_DNA"/>
</dbReference>
<dbReference type="AlphaFoldDB" id="A0A4C1XWA5"/>
<name>A0A4C1XWA5_EUMVA</name>
<reference evidence="2 3" key="1">
    <citation type="journal article" date="2019" name="Commun. Biol.">
        <title>The bagworm genome reveals a unique fibroin gene that provides high tensile strength.</title>
        <authorList>
            <person name="Kono N."/>
            <person name="Nakamura H."/>
            <person name="Ohtoshi R."/>
            <person name="Tomita M."/>
            <person name="Numata K."/>
            <person name="Arakawa K."/>
        </authorList>
    </citation>
    <scope>NUCLEOTIDE SEQUENCE [LARGE SCALE GENOMIC DNA]</scope>
</reference>
<dbReference type="Pfam" id="PF02958">
    <property type="entry name" value="EcKL"/>
    <property type="match status" value="1"/>
</dbReference>
<evidence type="ECO:0000313" key="3">
    <source>
        <dbReference type="Proteomes" id="UP000299102"/>
    </source>
</evidence>
<dbReference type="SUPFAM" id="SSF56112">
    <property type="entry name" value="Protein kinase-like (PK-like)"/>
    <property type="match status" value="1"/>
</dbReference>
<protein>
    <recommendedName>
        <fullName evidence="1">CHK kinase-like domain-containing protein</fullName>
    </recommendedName>
</protein>
<dbReference type="PANTHER" id="PTHR11012">
    <property type="entry name" value="PROTEIN KINASE-LIKE DOMAIN-CONTAINING"/>
    <property type="match status" value="1"/>
</dbReference>
<gene>
    <name evidence="2" type="ORF">EVAR_86694_1</name>
</gene>
<feature type="domain" description="CHK kinase-like" evidence="1">
    <location>
        <begin position="122"/>
        <end position="310"/>
    </location>
</feature>
<dbReference type="PANTHER" id="PTHR11012:SF8">
    <property type="entry name" value="JUVENILE HORMONE-INDUCIBLE PROTEIN 26"/>
    <property type="match status" value="1"/>
</dbReference>
<comment type="caution">
    <text evidence="2">The sequence shown here is derived from an EMBL/GenBank/DDBJ whole genome shotgun (WGS) entry which is preliminary data.</text>
</comment>
<dbReference type="SMART" id="SM00587">
    <property type="entry name" value="CHK"/>
    <property type="match status" value="1"/>
</dbReference>
<dbReference type="STRING" id="151549.A0A4C1XWA5"/>
<dbReference type="OrthoDB" id="411145at2759"/>